<dbReference type="PANTHER" id="PTHR34983:SF2">
    <property type="entry name" value="ENDO-BETA-1,4-GALACTANASE"/>
    <property type="match status" value="1"/>
</dbReference>
<evidence type="ECO:0000256" key="4">
    <source>
        <dbReference type="RuleBase" id="RU361192"/>
    </source>
</evidence>
<dbReference type="GO" id="GO:0045490">
    <property type="term" value="P:pectin catabolic process"/>
    <property type="evidence" value="ECO:0007669"/>
    <property type="project" value="TreeGrafter"/>
</dbReference>
<evidence type="ECO:0000313" key="7">
    <source>
        <dbReference type="Proteomes" id="UP000007257"/>
    </source>
</evidence>
<evidence type="ECO:0000313" key="6">
    <source>
        <dbReference type="EMBL" id="MFD3224185.1"/>
    </source>
</evidence>
<dbReference type="GO" id="GO:0015926">
    <property type="term" value="F:glucosidase activity"/>
    <property type="evidence" value="ECO:0007669"/>
    <property type="project" value="InterPro"/>
</dbReference>
<evidence type="ECO:0000256" key="2">
    <source>
        <dbReference type="ARBA" id="ARBA00022801"/>
    </source>
</evidence>
<dbReference type="RefSeq" id="WP_013574913.1">
    <property type="nucleotide sequence ID" value="NC_015061.1"/>
</dbReference>
<dbReference type="PANTHER" id="PTHR34983">
    <property type="entry name" value="ARABINOGALACTAN ENDO-BETA-1,4-GALACTANASE A"/>
    <property type="match status" value="1"/>
</dbReference>
<evidence type="ECO:0000256" key="3">
    <source>
        <dbReference type="ARBA" id="ARBA00023295"/>
    </source>
</evidence>
<evidence type="ECO:0000313" key="5">
    <source>
        <dbReference type="EMBL" id="ADW73211.1"/>
    </source>
</evidence>
<dbReference type="GO" id="GO:0031218">
    <property type="term" value="F:arabinogalactan endo-1,4-beta-galactosidase activity"/>
    <property type="evidence" value="ECO:0007669"/>
    <property type="project" value="UniProtKB-EC"/>
</dbReference>
<dbReference type="KEGG" id="rah:Rahaq_1589"/>
<dbReference type="eggNOG" id="COG3867">
    <property type="taxonomic scope" value="Bacteria"/>
</dbReference>
<dbReference type="Gene3D" id="3.20.20.80">
    <property type="entry name" value="Glycosidases"/>
    <property type="match status" value="1"/>
</dbReference>
<dbReference type="OrthoDB" id="9768786at2"/>
<comment type="similarity">
    <text evidence="1 4">Belongs to the glycosyl hydrolase 53 family.</text>
</comment>
<evidence type="ECO:0000313" key="8">
    <source>
        <dbReference type="Proteomes" id="UP001598201"/>
    </source>
</evidence>
<dbReference type="InterPro" id="IPR017853">
    <property type="entry name" value="GH"/>
</dbReference>
<reference evidence="7" key="1">
    <citation type="submission" date="2011-01" db="EMBL/GenBank/DDBJ databases">
        <title>Complete sequence of chromosome of Rahnella sp. Y9602.</title>
        <authorList>
            <consortium name="US DOE Joint Genome Institute"/>
            <person name="Lucas S."/>
            <person name="Copeland A."/>
            <person name="Lapidus A."/>
            <person name="Cheng J.-F."/>
            <person name="Goodwin L."/>
            <person name="Pitluck S."/>
            <person name="Lu M."/>
            <person name="Detter J.C."/>
            <person name="Han C."/>
            <person name="Tapia R."/>
            <person name="Land M."/>
            <person name="Hauser L."/>
            <person name="Kyrpides N."/>
            <person name="Ivanova N."/>
            <person name="Ovchinnikova G."/>
            <person name="Pagani I."/>
            <person name="Sobecky P.A."/>
            <person name="Martinez R.J."/>
            <person name="Woyke T."/>
        </authorList>
    </citation>
    <scope>NUCLEOTIDE SEQUENCE [LARGE SCALE GENOMIC DNA]</scope>
    <source>
        <strain evidence="7">Y9602</strain>
    </source>
</reference>
<feature type="chain" id="PRO_5005118568" description="Arabinogalactan endo-beta-1,4-galactanase" evidence="4">
    <location>
        <begin position="28"/>
        <end position="403"/>
    </location>
</feature>
<comment type="catalytic activity">
    <reaction evidence="4">
        <text>The enzyme specifically hydrolyzes (1-&gt;4)-beta-D-galactosidic linkages in type I arabinogalactans.</text>
        <dbReference type="EC" id="3.2.1.89"/>
    </reaction>
</comment>
<dbReference type="EMBL" id="JBHUCJ010000023">
    <property type="protein sequence ID" value="MFD3224185.1"/>
    <property type="molecule type" value="Genomic_DNA"/>
</dbReference>
<dbReference type="Proteomes" id="UP001598201">
    <property type="component" value="Unassembled WGS sequence"/>
</dbReference>
<keyword evidence="2 4" id="KW-0378">Hydrolase</keyword>
<keyword evidence="4" id="KW-0732">Signal</keyword>
<gene>
    <name evidence="5" type="ordered locus">Rahaq_1589</name>
    <name evidence="6" type="ORF">ACFPK4_11615</name>
</gene>
<dbReference type="Proteomes" id="UP000007257">
    <property type="component" value="Chromosome"/>
</dbReference>
<evidence type="ECO:0000256" key="1">
    <source>
        <dbReference type="ARBA" id="ARBA00010687"/>
    </source>
</evidence>
<dbReference type="Pfam" id="PF07745">
    <property type="entry name" value="Glyco_hydro_53"/>
    <property type="match status" value="1"/>
</dbReference>
<proteinExistence type="inferred from homology"/>
<dbReference type="EC" id="3.2.1.89" evidence="4"/>
<dbReference type="SUPFAM" id="SSF51445">
    <property type="entry name" value="(Trans)glycosidases"/>
    <property type="match status" value="1"/>
</dbReference>
<reference evidence="5 7" key="2">
    <citation type="journal article" date="2012" name="J. Bacteriol.">
        <title>Complete Genome Sequence of Rahnella sp. Strain Y9602, a Gammaproteobacterium Isolate from Metal- and Radionuclide-Contaminated Soil.</title>
        <authorList>
            <person name="Martinez R.J."/>
            <person name="Bruce D."/>
            <person name="Detter C."/>
            <person name="Goodwin L.A."/>
            <person name="Han J."/>
            <person name="Han C.S."/>
            <person name="Held B."/>
            <person name="Land M.L."/>
            <person name="Mikhailova N."/>
            <person name="Nolan M."/>
            <person name="Pennacchio L."/>
            <person name="Pitluck S."/>
            <person name="Tapia R."/>
            <person name="Woyke T."/>
            <person name="Sobecky P.A."/>
        </authorList>
    </citation>
    <scope>NUCLEOTIDE SEQUENCE [LARGE SCALE GENOMIC DNA]</scope>
    <source>
        <strain evidence="5 7">Y9602</strain>
    </source>
</reference>
<feature type="signal peptide" evidence="4">
    <location>
        <begin position="1"/>
        <end position="27"/>
    </location>
</feature>
<sequence length="403" mass="45026" precursor="true">MTFFSKKIFNKSAMACVLLAVSFSGVAQEVVIKKVANVPADFIKGADISTLIDVEKHGGKFFDQNHKQTDAMVILRQNGFNYVRLRLWVDPKDAQGHPYGGGNNDLATTLELAKRAKAQGFKILLDFHYSDFWTDPGKQFKPKSWEKMDYPQLKTAIHDYSREVIARFRAQGTVPDMVQVGNEMNGGILWPEGKSWGAGGGEFDRLAGLLNAAIAGVRADEKNPSDIKIMLHLAEGTKNDTFRWWFDEINQRKVPYDVIGLSFYTYWNGPVSALQTNMDDISKRYNKDVIVVEVAYGYTTKNCDAAENSFTEKEAKDGGYPGTVQGQADFLSDMIKSLVAVPDHRGKGLFYWEPTWIAVDGAGWATPAGMTYINDHWKEGNARENQALFSCDGQVLPSIKVFN</sequence>
<name>A0A0H3F7P3_RAHSY</name>
<dbReference type="InterPro" id="IPR011683">
    <property type="entry name" value="Glyco_hydro_53"/>
</dbReference>
<reference evidence="6 8" key="3">
    <citation type="submission" date="2024-09" db="EMBL/GenBank/DDBJ databases">
        <title>Genomes of Rahnella.</title>
        <authorList>
            <person name="Mnguni F.C."/>
            <person name="Shin G.Y."/>
            <person name="Coutinho T."/>
        </authorList>
    </citation>
    <scope>NUCLEOTIDE SEQUENCE [LARGE SCALE GENOMIC DNA]</scope>
    <source>
        <strain evidence="6 8">20WA0057</strain>
    </source>
</reference>
<accession>A0A0H3F7P3</accession>
<dbReference type="EMBL" id="CP002505">
    <property type="protein sequence ID" value="ADW73211.1"/>
    <property type="molecule type" value="Genomic_DNA"/>
</dbReference>
<dbReference type="HOGENOM" id="CLU_011259_2_0_6"/>
<protein>
    <recommendedName>
        <fullName evidence="4">Arabinogalactan endo-beta-1,4-galactanase</fullName>
        <ecNumber evidence="4">3.2.1.89</ecNumber>
    </recommendedName>
</protein>
<dbReference type="AlphaFoldDB" id="A0A0H3F7P3"/>
<keyword evidence="8" id="KW-1185">Reference proteome</keyword>
<keyword evidence="3 4" id="KW-0326">Glycosidase</keyword>
<dbReference type="GeneID" id="95417725"/>
<organism evidence="5 7">
    <name type="scientific">Rahnella sp. (strain Y9602)</name>
    <dbReference type="NCBI Taxonomy" id="2703885"/>
    <lineage>
        <taxon>Bacteria</taxon>
        <taxon>Pseudomonadati</taxon>
        <taxon>Pseudomonadota</taxon>
        <taxon>Gammaproteobacteria</taxon>
        <taxon>Enterobacterales</taxon>
        <taxon>Yersiniaceae</taxon>
        <taxon>Rahnella</taxon>
    </lineage>
</organism>